<dbReference type="PANTHER" id="PTHR36299">
    <property type="entry name" value="AGAP008005-PA"/>
    <property type="match status" value="1"/>
</dbReference>
<evidence type="ECO:0000256" key="1">
    <source>
        <dbReference type="SAM" id="MobiDB-lite"/>
    </source>
</evidence>
<dbReference type="AlphaFoldDB" id="A0A6J3KW13"/>
<accession>A0A6J3KW13</accession>
<dbReference type="RefSeq" id="XP_033356326.1">
    <property type="nucleotide sequence ID" value="XM_033500435.1"/>
</dbReference>
<gene>
    <name evidence="5" type="primary">LOC117236961</name>
</gene>
<evidence type="ECO:0000313" key="4">
    <source>
        <dbReference type="Proteomes" id="UP000504631"/>
    </source>
</evidence>
<feature type="compositionally biased region" description="Polar residues" evidence="1">
    <location>
        <begin position="233"/>
        <end position="250"/>
    </location>
</feature>
<keyword evidence="2" id="KW-0732">Signal</keyword>
<evidence type="ECO:0000259" key="3">
    <source>
        <dbReference type="Pfam" id="PF15998"/>
    </source>
</evidence>
<keyword evidence="4" id="KW-1185">Reference proteome</keyword>
<dbReference type="Proteomes" id="UP000504631">
    <property type="component" value="Unplaced"/>
</dbReference>
<dbReference type="InterPro" id="IPR031941">
    <property type="entry name" value="DUF4773"/>
</dbReference>
<feature type="domain" description="DUF4773" evidence="3">
    <location>
        <begin position="45"/>
        <end position="167"/>
    </location>
</feature>
<feature type="chain" id="PRO_5027006640" evidence="2">
    <location>
        <begin position="22"/>
        <end position="345"/>
    </location>
</feature>
<reference evidence="5" key="1">
    <citation type="submission" date="2025-08" db="UniProtKB">
        <authorList>
            <consortium name="RefSeq"/>
        </authorList>
    </citation>
    <scope>IDENTIFICATION</scope>
    <source>
        <tissue evidence="5">Muscle</tissue>
    </source>
</reference>
<protein>
    <submittedName>
        <fullName evidence="5">Uncharacterized protein LOC117236961</fullName>
    </submittedName>
</protein>
<proteinExistence type="predicted"/>
<evidence type="ECO:0000256" key="2">
    <source>
        <dbReference type="SAM" id="SignalP"/>
    </source>
</evidence>
<dbReference type="GeneID" id="117236961"/>
<evidence type="ECO:0000313" key="5">
    <source>
        <dbReference type="RefSeq" id="XP_033356326.1"/>
    </source>
</evidence>
<dbReference type="KEGG" id="bvk:117236961"/>
<name>A0A6J3KW13_9HYME</name>
<feature type="region of interest" description="Disordered" evidence="1">
    <location>
        <begin position="233"/>
        <end position="258"/>
    </location>
</feature>
<sequence>MAVRFTILVLLTTAVVVVSSAGLLETLLSWDIPDAVGRSTAPQSQCLCQTSNCLCCIDLNLTTAIGGGLVVDDLDGRACINIKQKEQNISLNLSYGDNPVHNATIKIVDASNRPTCMNLLSDLAQICAKFTSIKQAEAGYDGCLVIEPALLGTPQATYHMGCFNFNQVVRQIEAPATIETTETTETTEDEEDSLNTEEFIAAVSASAEQGIALFSQWLGLNLNPKLNLTNRNNHQEASSQRAIPSTTSRSARVHWDQEEKNDERFKQLLSAQDNVLKGSATIGQSNGAETTFVYSKPSELFSSEKSSNDRRIEQMEIEPQHLAVVPKESRRGGRAYNIHQHVNEI</sequence>
<feature type="signal peptide" evidence="2">
    <location>
        <begin position="1"/>
        <end position="21"/>
    </location>
</feature>
<organism evidence="4 5">
    <name type="scientific">Bombus vosnesenskii</name>
    <dbReference type="NCBI Taxonomy" id="207650"/>
    <lineage>
        <taxon>Eukaryota</taxon>
        <taxon>Metazoa</taxon>
        <taxon>Ecdysozoa</taxon>
        <taxon>Arthropoda</taxon>
        <taxon>Hexapoda</taxon>
        <taxon>Insecta</taxon>
        <taxon>Pterygota</taxon>
        <taxon>Neoptera</taxon>
        <taxon>Endopterygota</taxon>
        <taxon>Hymenoptera</taxon>
        <taxon>Apocrita</taxon>
        <taxon>Aculeata</taxon>
        <taxon>Apoidea</taxon>
        <taxon>Anthophila</taxon>
        <taxon>Apidae</taxon>
        <taxon>Bombus</taxon>
        <taxon>Pyrobombus</taxon>
    </lineage>
</organism>
<dbReference type="PANTHER" id="PTHR36299:SF2">
    <property type="entry name" value="DUF4773 DOMAIN-CONTAINING PROTEIN"/>
    <property type="match status" value="1"/>
</dbReference>
<dbReference type="Pfam" id="PF15998">
    <property type="entry name" value="DUF4773"/>
    <property type="match status" value="1"/>
</dbReference>